<protein>
    <submittedName>
        <fullName evidence="6">Cystathionine gamma-lyase</fullName>
    </submittedName>
</protein>
<dbReference type="SUPFAM" id="SSF53383">
    <property type="entry name" value="PLP-dependent transferases"/>
    <property type="match status" value="1"/>
</dbReference>
<dbReference type="GO" id="GO:0005737">
    <property type="term" value="C:cytoplasm"/>
    <property type="evidence" value="ECO:0007669"/>
    <property type="project" value="TreeGrafter"/>
</dbReference>
<organism evidence="6 7">
    <name type="scientific">Lichtheimia corymbifera JMRC:FSU:9682</name>
    <dbReference type="NCBI Taxonomy" id="1263082"/>
    <lineage>
        <taxon>Eukaryota</taxon>
        <taxon>Fungi</taxon>
        <taxon>Fungi incertae sedis</taxon>
        <taxon>Mucoromycota</taxon>
        <taxon>Mucoromycotina</taxon>
        <taxon>Mucoromycetes</taxon>
        <taxon>Mucorales</taxon>
        <taxon>Lichtheimiaceae</taxon>
        <taxon>Lichtheimia</taxon>
    </lineage>
</organism>
<name>A0A068S9E1_9FUNG</name>
<sequence>MPGRGFATRAIHAGLEADPHTGAIIPPVTLATTYKKDYGHELEGYCYTRLDNPNRSNFETAVAALEGASHAAAFSSGMAVVAAVLSMLDAGSHIVTSDGCYGGTYTSFSKIATKHNIDVTFADLRDPQSLNAHMQPNTKLVWIETPTNPTLRLVDIAAAAKIAHEHDAILVVDNTFMTPYFQSPLELGADIVSYSVTKYLNGHSDVLMGVALTNNKSYYDELTQAQGVLGGVPSPFDLFLARRGLMTLEVRMQRHETNANALAKYLETRLDDAVEEVIYTGLPSHPQHELAKRQQRGFGAVISIRLKKKEDCDPVKVFINNLQIAENATSLGGTETTVSVPHQTGSHAMLPEDLCRSLGVDGYLVRISVGIETLDDLIEDFGQALDKAYAP</sequence>
<evidence type="ECO:0000313" key="6">
    <source>
        <dbReference type="EMBL" id="CDH57891.1"/>
    </source>
</evidence>
<dbReference type="VEuPathDB" id="FungiDB:LCOR_08783.1"/>
<dbReference type="EMBL" id="CBTN010000050">
    <property type="protein sequence ID" value="CDH57891.1"/>
    <property type="molecule type" value="Genomic_DNA"/>
</dbReference>
<dbReference type="Pfam" id="PF01053">
    <property type="entry name" value="Cys_Met_Meta_PP"/>
    <property type="match status" value="1"/>
</dbReference>
<dbReference type="GO" id="GO:0016846">
    <property type="term" value="F:carbon-sulfur lyase activity"/>
    <property type="evidence" value="ECO:0007669"/>
    <property type="project" value="TreeGrafter"/>
</dbReference>
<evidence type="ECO:0000256" key="3">
    <source>
        <dbReference type="ARBA" id="ARBA00022898"/>
    </source>
</evidence>
<dbReference type="PANTHER" id="PTHR11808:SF35">
    <property type="entry name" value="CYSTATHIONINE GAMMA-SYNTHASE (AFU_ORTHOLOGUE AFUA_7G01590)"/>
    <property type="match status" value="1"/>
</dbReference>
<comment type="caution">
    <text evidence="6">The sequence shown here is derived from an EMBL/GenBank/DDBJ whole genome shotgun (WGS) entry which is preliminary data.</text>
</comment>
<dbReference type="InterPro" id="IPR000277">
    <property type="entry name" value="Cys/Met-Metab_PyrdxlP-dep_enz"/>
</dbReference>
<dbReference type="STRING" id="1263082.A0A068S9E1"/>
<dbReference type="InterPro" id="IPR015422">
    <property type="entry name" value="PyrdxlP-dep_Trfase_small"/>
</dbReference>
<comment type="cofactor">
    <cofactor evidence="1 5">
        <name>pyridoxal 5'-phosphate</name>
        <dbReference type="ChEBI" id="CHEBI:597326"/>
    </cofactor>
</comment>
<evidence type="ECO:0000256" key="4">
    <source>
        <dbReference type="PIRSR" id="PIRSR001434-2"/>
    </source>
</evidence>
<dbReference type="Gene3D" id="3.90.1150.10">
    <property type="entry name" value="Aspartate Aminotransferase, domain 1"/>
    <property type="match status" value="1"/>
</dbReference>
<accession>A0A068S9E1</accession>
<dbReference type="InterPro" id="IPR015421">
    <property type="entry name" value="PyrdxlP-dep_Trfase_major"/>
</dbReference>
<dbReference type="GO" id="GO:0019346">
    <property type="term" value="P:transsulfuration"/>
    <property type="evidence" value="ECO:0007669"/>
    <property type="project" value="InterPro"/>
</dbReference>
<dbReference type="Gene3D" id="3.40.640.10">
    <property type="entry name" value="Type I PLP-dependent aspartate aminotransferase-like (Major domain)"/>
    <property type="match status" value="1"/>
</dbReference>
<reference evidence="6" key="1">
    <citation type="submission" date="2013-08" db="EMBL/GenBank/DDBJ databases">
        <title>Gene expansion shapes genome architecture in the human pathogen Lichtheimia corymbifera: an evolutionary genomics analysis in the ancient terrestrial Mucorales (Mucoromycotina).</title>
        <authorList>
            <person name="Schwartze V.U."/>
            <person name="Winter S."/>
            <person name="Shelest E."/>
            <person name="Marcet-Houben M."/>
            <person name="Horn F."/>
            <person name="Wehner S."/>
            <person name="Hoffmann K."/>
            <person name="Riege K."/>
            <person name="Sammeth M."/>
            <person name="Nowrousian M."/>
            <person name="Valiante V."/>
            <person name="Linde J."/>
            <person name="Jacobsen I.D."/>
            <person name="Marz M."/>
            <person name="Brakhage A.A."/>
            <person name="Gabaldon T."/>
            <person name="Bocker S."/>
            <person name="Voigt K."/>
        </authorList>
    </citation>
    <scope>NUCLEOTIDE SEQUENCE [LARGE SCALE GENOMIC DNA]</scope>
    <source>
        <strain evidence="6">FSU 9682</strain>
    </source>
</reference>
<gene>
    <name evidence="6" type="ORF">LCOR_08783.1</name>
</gene>
<evidence type="ECO:0000256" key="1">
    <source>
        <dbReference type="ARBA" id="ARBA00001933"/>
    </source>
</evidence>
<dbReference type="GO" id="GO:0030170">
    <property type="term" value="F:pyridoxal phosphate binding"/>
    <property type="evidence" value="ECO:0007669"/>
    <property type="project" value="InterPro"/>
</dbReference>
<keyword evidence="7" id="KW-1185">Reference proteome</keyword>
<feature type="modified residue" description="N6-(pyridoxal phosphate)lysine" evidence="4">
    <location>
        <position position="198"/>
    </location>
</feature>
<dbReference type="AlphaFoldDB" id="A0A068S9E1"/>
<dbReference type="PIRSF" id="PIRSF001434">
    <property type="entry name" value="CGS"/>
    <property type="match status" value="1"/>
</dbReference>
<dbReference type="InterPro" id="IPR015424">
    <property type="entry name" value="PyrdxlP-dep_Trfase"/>
</dbReference>
<evidence type="ECO:0000256" key="5">
    <source>
        <dbReference type="RuleBase" id="RU362118"/>
    </source>
</evidence>
<evidence type="ECO:0000313" key="7">
    <source>
        <dbReference type="Proteomes" id="UP000027586"/>
    </source>
</evidence>
<dbReference type="OrthoDB" id="2545919at2759"/>
<dbReference type="CDD" id="cd00614">
    <property type="entry name" value="CGS_like"/>
    <property type="match status" value="1"/>
</dbReference>
<comment type="similarity">
    <text evidence="2 5">Belongs to the trans-sulfuration enzymes family.</text>
</comment>
<dbReference type="FunFam" id="3.40.640.10:FF:000009">
    <property type="entry name" value="Cystathionine gamma-synthase homolog"/>
    <property type="match status" value="1"/>
</dbReference>
<proteinExistence type="inferred from homology"/>
<evidence type="ECO:0000256" key="2">
    <source>
        <dbReference type="ARBA" id="ARBA00009077"/>
    </source>
</evidence>
<dbReference type="Proteomes" id="UP000027586">
    <property type="component" value="Unassembled WGS sequence"/>
</dbReference>
<dbReference type="PANTHER" id="PTHR11808">
    <property type="entry name" value="TRANS-SULFURATION ENZYME FAMILY MEMBER"/>
    <property type="match status" value="1"/>
</dbReference>
<keyword evidence="3 4" id="KW-0663">Pyridoxal phosphate</keyword>